<sequence length="116" mass="12868">MGARASRRNMEARYAGELLNFSPKPIAPKRGSDFNQWYPEKNFDAEDGSSRDQVSRSASLPPRPATLCGRGDNYGLQCEGHKYDVREMSGGWGQEGDNLFMVPSNTGKYCVVLFLG</sequence>
<comment type="caution">
    <text evidence="2">The sequence shown here is derived from an EMBL/GenBank/DDBJ whole genome shotgun (WGS) entry which is preliminary data.</text>
</comment>
<evidence type="ECO:0000313" key="2">
    <source>
        <dbReference type="EMBL" id="KAK7489285.1"/>
    </source>
</evidence>
<name>A0ABD0KPU3_9CAEN</name>
<dbReference type="Proteomes" id="UP001519460">
    <property type="component" value="Unassembled WGS sequence"/>
</dbReference>
<protein>
    <submittedName>
        <fullName evidence="2">Uncharacterized protein</fullName>
    </submittedName>
</protein>
<dbReference type="EMBL" id="JACVVK020000139">
    <property type="protein sequence ID" value="KAK7489285.1"/>
    <property type="molecule type" value="Genomic_DNA"/>
</dbReference>
<evidence type="ECO:0000313" key="3">
    <source>
        <dbReference type="Proteomes" id="UP001519460"/>
    </source>
</evidence>
<accession>A0ABD0KPU3</accession>
<feature type="region of interest" description="Disordered" evidence="1">
    <location>
        <begin position="23"/>
        <end position="66"/>
    </location>
</feature>
<keyword evidence="3" id="KW-1185">Reference proteome</keyword>
<evidence type="ECO:0000256" key="1">
    <source>
        <dbReference type="SAM" id="MobiDB-lite"/>
    </source>
</evidence>
<feature type="compositionally biased region" description="Basic and acidic residues" evidence="1">
    <location>
        <begin position="41"/>
        <end position="54"/>
    </location>
</feature>
<organism evidence="2 3">
    <name type="scientific">Batillaria attramentaria</name>
    <dbReference type="NCBI Taxonomy" id="370345"/>
    <lineage>
        <taxon>Eukaryota</taxon>
        <taxon>Metazoa</taxon>
        <taxon>Spiralia</taxon>
        <taxon>Lophotrochozoa</taxon>
        <taxon>Mollusca</taxon>
        <taxon>Gastropoda</taxon>
        <taxon>Caenogastropoda</taxon>
        <taxon>Sorbeoconcha</taxon>
        <taxon>Cerithioidea</taxon>
        <taxon>Batillariidae</taxon>
        <taxon>Batillaria</taxon>
    </lineage>
</organism>
<reference evidence="2 3" key="1">
    <citation type="journal article" date="2023" name="Sci. Data">
        <title>Genome assembly of the Korean intertidal mud-creeper Batillaria attramentaria.</title>
        <authorList>
            <person name="Patra A.K."/>
            <person name="Ho P.T."/>
            <person name="Jun S."/>
            <person name="Lee S.J."/>
            <person name="Kim Y."/>
            <person name="Won Y.J."/>
        </authorList>
    </citation>
    <scope>NUCLEOTIDE SEQUENCE [LARGE SCALE GENOMIC DNA]</scope>
    <source>
        <strain evidence="2">Wonlab-2016</strain>
    </source>
</reference>
<gene>
    <name evidence="2" type="ORF">BaRGS_00019393</name>
</gene>
<proteinExistence type="predicted"/>
<dbReference type="AlphaFoldDB" id="A0ABD0KPU3"/>